<feature type="transmembrane region" description="Helical" evidence="7">
    <location>
        <begin position="127"/>
        <end position="148"/>
    </location>
</feature>
<evidence type="ECO:0000256" key="1">
    <source>
        <dbReference type="ARBA" id="ARBA00004141"/>
    </source>
</evidence>
<dbReference type="SUPFAM" id="SSF103473">
    <property type="entry name" value="MFS general substrate transporter"/>
    <property type="match status" value="1"/>
</dbReference>
<evidence type="ECO:0000256" key="3">
    <source>
        <dbReference type="ARBA" id="ARBA00022448"/>
    </source>
</evidence>
<evidence type="ECO:0000313" key="9">
    <source>
        <dbReference type="Proteomes" id="UP000837857"/>
    </source>
</evidence>
<feature type="transmembrane region" description="Helical" evidence="7">
    <location>
        <begin position="346"/>
        <end position="365"/>
    </location>
</feature>
<feature type="transmembrane region" description="Helical" evidence="7">
    <location>
        <begin position="318"/>
        <end position="340"/>
    </location>
</feature>
<feature type="transmembrane region" description="Helical" evidence="7">
    <location>
        <begin position="259"/>
        <end position="276"/>
    </location>
</feature>
<feature type="transmembrane region" description="Helical" evidence="7">
    <location>
        <begin position="168"/>
        <end position="187"/>
    </location>
</feature>
<proteinExistence type="inferred from homology"/>
<dbReference type="PANTHER" id="PTHR23511:SF35">
    <property type="entry name" value="MAJOR FACILITATOR SUPERFAMILY (MFS) PROFILE DOMAIN-CONTAINING PROTEIN"/>
    <property type="match status" value="1"/>
</dbReference>
<reference evidence="8" key="1">
    <citation type="submission" date="2022-03" db="EMBL/GenBank/DDBJ databases">
        <authorList>
            <person name="Martin H S."/>
        </authorList>
    </citation>
    <scope>NUCLEOTIDE SEQUENCE</scope>
</reference>
<evidence type="ECO:0000256" key="7">
    <source>
        <dbReference type="SAM" id="Phobius"/>
    </source>
</evidence>
<evidence type="ECO:0000256" key="4">
    <source>
        <dbReference type="ARBA" id="ARBA00022692"/>
    </source>
</evidence>
<feature type="non-terminal residue" evidence="8">
    <location>
        <position position="1"/>
    </location>
</feature>
<sequence>MVDDEENRGDVEFSNTSIRDVEHPNDKSISKIERGEKIYSYDEALDLTGPIITAYPWGYFADTRGRRRALLIAIWGSLVSSVLSAFSFNWIMLAILKLLSSSFSGGIQSISYTLLGEMCAARFKNTYILILSSTLMSAYFIYTFTGYIALNTSFTLNIGFITFTPWRLLTLILASSLGTTLLCFALFHESPKFLLNAGHHEEALDVLKYIHKNNGGCNEYPTVCTSPVNLQTLLMALIQGVVFTGCSFLVATVADRKKMLLISILLISGVSGVISVNVTERILGIVFFFGVLLSSLCIGIAFSYFVDLYPTSYRGMASCVGIMVARSSAVFGVNLLGAYIVPHCTASFYLVSAFTFSAVIASIFLPPDKPKEV</sequence>
<feature type="transmembrane region" description="Helical" evidence="7">
    <location>
        <begin position="94"/>
        <end position="115"/>
    </location>
</feature>
<evidence type="ECO:0000256" key="5">
    <source>
        <dbReference type="ARBA" id="ARBA00022989"/>
    </source>
</evidence>
<keyword evidence="6 7" id="KW-0472">Membrane</keyword>
<feature type="transmembrane region" description="Helical" evidence="7">
    <location>
        <begin position="282"/>
        <end position="306"/>
    </location>
</feature>
<comment type="similarity">
    <text evidence="2">Belongs to the major facilitator superfamily.</text>
</comment>
<dbReference type="Gene3D" id="1.20.1250.20">
    <property type="entry name" value="MFS general substrate transporter like domains"/>
    <property type="match status" value="2"/>
</dbReference>
<organism evidence="8 9">
    <name type="scientific">Iphiclides podalirius</name>
    <name type="common">scarce swallowtail</name>
    <dbReference type="NCBI Taxonomy" id="110791"/>
    <lineage>
        <taxon>Eukaryota</taxon>
        <taxon>Metazoa</taxon>
        <taxon>Ecdysozoa</taxon>
        <taxon>Arthropoda</taxon>
        <taxon>Hexapoda</taxon>
        <taxon>Insecta</taxon>
        <taxon>Pterygota</taxon>
        <taxon>Neoptera</taxon>
        <taxon>Endopterygota</taxon>
        <taxon>Lepidoptera</taxon>
        <taxon>Glossata</taxon>
        <taxon>Ditrysia</taxon>
        <taxon>Papilionoidea</taxon>
        <taxon>Papilionidae</taxon>
        <taxon>Papilioninae</taxon>
        <taxon>Iphiclides</taxon>
    </lineage>
</organism>
<name>A0ABN8HZ96_9NEOP</name>
<dbReference type="EMBL" id="OW152824">
    <property type="protein sequence ID" value="CAH2040089.1"/>
    <property type="molecule type" value="Genomic_DNA"/>
</dbReference>
<protein>
    <recommendedName>
        <fullName evidence="10">Major facilitator superfamily (MFS) profile domain-containing protein</fullName>
    </recommendedName>
</protein>
<evidence type="ECO:0000313" key="8">
    <source>
        <dbReference type="EMBL" id="CAH2040089.1"/>
    </source>
</evidence>
<feature type="transmembrane region" description="Helical" evidence="7">
    <location>
        <begin position="69"/>
        <end position="88"/>
    </location>
</feature>
<dbReference type="Pfam" id="PF00083">
    <property type="entry name" value="Sugar_tr"/>
    <property type="match status" value="1"/>
</dbReference>
<comment type="subcellular location">
    <subcellularLocation>
        <location evidence="1">Membrane</location>
        <topology evidence="1">Multi-pass membrane protein</topology>
    </subcellularLocation>
</comment>
<evidence type="ECO:0008006" key="10">
    <source>
        <dbReference type="Google" id="ProtNLM"/>
    </source>
</evidence>
<dbReference type="PANTHER" id="PTHR23511">
    <property type="entry name" value="SYNAPTIC VESICLE GLYCOPROTEIN 2"/>
    <property type="match status" value="1"/>
</dbReference>
<keyword evidence="5 7" id="KW-1133">Transmembrane helix</keyword>
<dbReference type="InterPro" id="IPR036259">
    <property type="entry name" value="MFS_trans_sf"/>
</dbReference>
<accession>A0ABN8HZ96</accession>
<keyword evidence="4 7" id="KW-0812">Transmembrane</keyword>
<keyword evidence="3" id="KW-0813">Transport</keyword>
<gene>
    <name evidence="8" type="ORF">IPOD504_LOCUS2270</name>
</gene>
<dbReference type="Proteomes" id="UP000837857">
    <property type="component" value="Chromosome 12"/>
</dbReference>
<evidence type="ECO:0000256" key="2">
    <source>
        <dbReference type="ARBA" id="ARBA00008335"/>
    </source>
</evidence>
<dbReference type="InterPro" id="IPR005828">
    <property type="entry name" value="MFS_sugar_transport-like"/>
</dbReference>
<evidence type="ECO:0000256" key="6">
    <source>
        <dbReference type="ARBA" id="ARBA00023136"/>
    </source>
</evidence>
<keyword evidence="9" id="KW-1185">Reference proteome</keyword>